<organism evidence="1 2">
    <name type="scientific">Thalassospira xiamenensis M-5 = DSM 17429</name>
    <dbReference type="NCBI Taxonomy" id="1123366"/>
    <lineage>
        <taxon>Bacteria</taxon>
        <taxon>Pseudomonadati</taxon>
        <taxon>Pseudomonadota</taxon>
        <taxon>Alphaproteobacteria</taxon>
        <taxon>Rhodospirillales</taxon>
        <taxon>Thalassospiraceae</taxon>
        <taxon>Thalassospira</taxon>
    </lineage>
</organism>
<accession>A0AB72UBN5</accession>
<reference evidence="1 2" key="1">
    <citation type="journal article" date="2012" name="J. Bacteriol.">
        <title>Genome sequence of Thalassospira xiamenensis type strain M-5.</title>
        <authorList>
            <person name="Lai Q."/>
            <person name="Shao Z."/>
        </authorList>
    </citation>
    <scope>NUCLEOTIDE SEQUENCE [LARGE SCALE GENOMIC DNA]</scope>
    <source>
        <strain evidence="1 2">M-5</strain>
    </source>
</reference>
<gene>
    <name evidence="1" type="ORF">TH3_07195</name>
</gene>
<evidence type="ECO:0000313" key="1">
    <source>
        <dbReference type="EMBL" id="AJD51559.1"/>
    </source>
</evidence>
<dbReference type="KEGG" id="txi:TH3_07195"/>
<dbReference type="EMBL" id="CP004388">
    <property type="protein sequence ID" value="AJD51559.1"/>
    <property type="molecule type" value="Genomic_DNA"/>
</dbReference>
<name>A0AB72UBN5_9PROT</name>
<protein>
    <submittedName>
        <fullName evidence="1">Uncharacterized protein</fullName>
    </submittedName>
</protein>
<evidence type="ECO:0000313" key="2">
    <source>
        <dbReference type="Proteomes" id="UP000007127"/>
    </source>
</evidence>
<sequence>MHFRVPELRVFFGPVNLAISDRSCLGLADFTQSPHTIKDKENCDQEDRANGWFRANSEGEVE</sequence>
<proteinExistence type="predicted"/>
<dbReference type="Proteomes" id="UP000007127">
    <property type="component" value="Chromosome"/>
</dbReference>
<dbReference type="AlphaFoldDB" id="A0AB72UBN5"/>